<reference evidence="1" key="1">
    <citation type="submission" date="2020-05" db="EMBL/GenBank/DDBJ databases">
        <authorList>
            <person name="Chiriac C."/>
            <person name="Salcher M."/>
            <person name="Ghai R."/>
            <person name="Kavagutti S V."/>
        </authorList>
    </citation>
    <scope>NUCLEOTIDE SEQUENCE</scope>
</reference>
<organism evidence="1">
    <name type="scientific">uncultured Caudovirales phage</name>
    <dbReference type="NCBI Taxonomy" id="2100421"/>
    <lineage>
        <taxon>Viruses</taxon>
        <taxon>Duplodnaviria</taxon>
        <taxon>Heunggongvirae</taxon>
        <taxon>Uroviricota</taxon>
        <taxon>Caudoviricetes</taxon>
        <taxon>Peduoviridae</taxon>
        <taxon>Maltschvirus</taxon>
        <taxon>Maltschvirus maltsch</taxon>
    </lineage>
</organism>
<dbReference type="EMBL" id="LR797288">
    <property type="protein sequence ID" value="CAB4200314.1"/>
    <property type="molecule type" value="Genomic_DNA"/>
</dbReference>
<proteinExistence type="predicted"/>
<accession>A0A6J5S439</accession>
<gene>
    <name evidence="1" type="ORF">UFOVP1355_39</name>
</gene>
<evidence type="ECO:0000313" key="1">
    <source>
        <dbReference type="EMBL" id="CAB4200314.1"/>
    </source>
</evidence>
<dbReference type="SUPFAM" id="SSF49899">
    <property type="entry name" value="Concanavalin A-like lectins/glucanases"/>
    <property type="match status" value="1"/>
</dbReference>
<sequence length="252" mass="26725">MSFGIPVKNGLGVGLISYASLASKRSGAWTPAQLTTALWLDANDTGTITLNGSTVSQWADKSGNTRNAVQATAGNQPLYNTTALNSKPSLVFDSVNDFLTYDGSFLIGTDYTVSAVVYRNDSKINNFIFGGTNEGGNLNLQMGWENPNSLFRFSQYLHDVDTPGITYTSGQGLITVGQKSSTTGMESFFDGAAGSTLAYTGSLTAYVGSAIGRWLTSYFGGGVSEVVITTTALSDSDRQKLEGYLAWKWGGV</sequence>
<protein>
    <submittedName>
        <fullName evidence="1">Uncharacterized protein</fullName>
    </submittedName>
</protein>
<dbReference type="InterPro" id="IPR013320">
    <property type="entry name" value="ConA-like_dom_sf"/>
</dbReference>
<name>A0A6J5S439_9CAUD</name>